<evidence type="ECO:0000313" key="4">
    <source>
        <dbReference type="Proteomes" id="UP000800041"/>
    </source>
</evidence>
<dbReference type="SUPFAM" id="SSF110395">
    <property type="entry name" value="CutC-like"/>
    <property type="match status" value="1"/>
</dbReference>
<dbReference type="PANTHER" id="PTHR12598:SF0">
    <property type="entry name" value="COPPER HOMEOSTASIS PROTEIN CUTC HOMOLOG"/>
    <property type="match status" value="1"/>
</dbReference>
<dbReference type="PANTHER" id="PTHR12598">
    <property type="entry name" value="COPPER HOMEOSTASIS PROTEIN CUTC"/>
    <property type="match status" value="1"/>
</dbReference>
<evidence type="ECO:0000313" key="3">
    <source>
        <dbReference type="EMBL" id="KAF1986441.1"/>
    </source>
</evidence>
<organism evidence="3 4">
    <name type="scientific">Aulographum hederae CBS 113979</name>
    <dbReference type="NCBI Taxonomy" id="1176131"/>
    <lineage>
        <taxon>Eukaryota</taxon>
        <taxon>Fungi</taxon>
        <taxon>Dikarya</taxon>
        <taxon>Ascomycota</taxon>
        <taxon>Pezizomycotina</taxon>
        <taxon>Dothideomycetes</taxon>
        <taxon>Pleosporomycetidae</taxon>
        <taxon>Aulographales</taxon>
        <taxon>Aulographaceae</taxon>
    </lineage>
</organism>
<dbReference type="EMBL" id="ML977157">
    <property type="protein sequence ID" value="KAF1986441.1"/>
    <property type="molecule type" value="Genomic_DNA"/>
</dbReference>
<name>A0A6G1GZR2_9PEZI</name>
<evidence type="ECO:0000256" key="2">
    <source>
        <dbReference type="ARBA" id="ARBA00019014"/>
    </source>
</evidence>
<protein>
    <recommendedName>
        <fullName evidence="2">Copper homeostasis protein cutC homolog</fullName>
    </recommendedName>
</protein>
<dbReference type="GO" id="GO:0005507">
    <property type="term" value="F:copper ion binding"/>
    <property type="evidence" value="ECO:0007669"/>
    <property type="project" value="TreeGrafter"/>
</dbReference>
<dbReference type="Proteomes" id="UP000800041">
    <property type="component" value="Unassembled WGS sequence"/>
</dbReference>
<dbReference type="Pfam" id="PF03932">
    <property type="entry name" value="CutC"/>
    <property type="match status" value="1"/>
</dbReference>
<dbReference type="OrthoDB" id="7392499at2759"/>
<proteinExistence type="inferred from homology"/>
<reference evidence="3" key="1">
    <citation type="journal article" date="2020" name="Stud. Mycol.">
        <title>101 Dothideomycetes genomes: a test case for predicting lifestyles and emergence of pathogens.</title>
        <authorList>
            <person name="Haridas S."/>
            <person name="Albert R."/>
            <person name="Binder M."/>
            <person name="Bloem J."/>
            <person name="Labutti K."/>
            <person name="Salamov A."/>
            <person name="Andreopoulos B."/>
            <person name="Baker S."/>
            <person name="Barry K."/>
            <person name="Bills G."/>
            <person name="Bluhm B."/>
            <person name="Cannon C."/>
            <person name="Castanera R."/>
            <person name="Culley D."/>
            <person name="Daum C."/>
            <person name="Ezra D."/>
            <person name="Gonzalez J."/>
            <person name="Henrissat B."/>
            <person name="Kuo A."/>
            <person name="Liang C."/>
            <person name="Lipzen A."/>
            <person name="Lutzoni F."/>
            <person name="Magnuson J."/>
            <person name="Mondo S."/>
            <person name="Nolan M."/>
            <person name="Ohm R."/>
            <person name="Pangilinan J."/>
            <person name="Park H.-J."/>
            <person name="Ramirez L."/>
            <person name="Alfaro M."/>
            <person name="Sun H."/>
            <person name="Tritt A."/>
            <person name="Yoshinaga Y."/>
            <person name="Zwiers L.-H."/>
            <person name="Turgeon B."/>
            <person name="Goodwin S."/>
            <person name="Spatafora J."/>
            <person name="Crous P."/>
            <person name="Grigoriev I."/>
        </authorList>
    </citation>
    <scope>NUCLEOTIDE SEQUENCE</scope>
    <source>
        <strain evidence="3">CBS 113979</strain>
    </source>
</reference>
<evidence type="ECO:0000256" key="1">
    <source>
        <dbReference type="ARBA" id="ARBA00007768"/>
    </source>
</evidence>
<dbReference type="HAMAP" id="MF_00795">
    <property type="entry name" value="CutC"/>
    <property type="match status" value="1"/>
</dbReference>
<keyword evidence="4" id="KW-1185">Reference proteome</keyword>
<dbReference type="AlphaFoldDB" id="A0A6G1GZR2"/>
<dbReference type="InterPro" id="IPR005627">
    <property type="entry name" value="CutC-like"/>
</dbReference>
<comment type="similarity">
    <text evidence="1">Belongs to the CutC family.</text>
</comment>
<accession>A0A6G1GZR2</accession>
<gene>
    <name evidence="3" type="ORF">K402DRAFT_377649</name>
</gene>
<dbReference type="Gene3D" id="3.20.20.380">
    <property type="entry name" value="Copper homeostasis (CutC) domain"/>
    <property type="match status" value="1"/>
</dbReference>
<sequence length="235" mass="24930">MPLEIACFTPTSAITAITAITAGADRIELCASYHLGGVTPPLSWLEQIKSHFANCTSEIIPINVMLRPRCGDFFYTSSEFDQMRDALTSFADAGADGFVFGILTENGDIDAERNTKLVQLASVRGKSCTFHRAFDGIDDGRKIEALNTLVECGFEAVLTSGTAGAEGAIGGVEVLGRLVEAAEGRIEVVVGGGVRSGNLGGLRGTGARWFHSAAMGEGEEVDEVEVGRLRELVER</sequence>
<dbReference type="InterPro" id="IPR036822">
    <property type="entry name" value="CutC-like_dom_sf"/>
</dbReference>